<dbReference type="Proteomes" id="UP000780875">
    <property type="component" value="Unassembled WGS sequence"/>
</dbReference>
<proteinExistence type="predicted"/>
<sequence>MSQKSTAAPRAVALVAIAILAMLAAGCSSGSSSDNSAATEATSDTAKQALEAAYKGETGTPPTEATTPKSGVNAWVISCGQQVPSCATPVAGIVEAAKAIGWSTKVCDGQLNPDGWATCVDQATTAKADVVFPVGIDCASIQKPFEQAKAAGVAIIGAGGADCASTGGSQVFDTERLQLPDTTIDEYWKKAGATVADYLIGSTDGKAKVLELKFTSPIWGPWLTEGFETELATCDDCEVVGSIDIANEDFAGTAATDKFTAALQKYTDANAVYVPVGGWMSTGFGAAVKASGRANDMVVASGFGDASTMDLIRSDGGLNAALGYATEWGSYGSVDEAIRVLNGEDPVVEGDGFQMVDADHNMPAEGDYVGGGVDFKADYLKTWGVS</sequence>
<keyword evidence="4" id="KW-1185">Reference proteome</keyword>
<protein>
    <submittedName>
        <fullName evidence="3">Substrate-binding domain-containing protein</fullName>
    </submittedName>
</protein>
<evidence type="ECO:0000313" key="3">
    <source>
        <dbReference type="EMBL" id="MBZ5740937.1"/>
    </source>
</evidence>
<accession>A0ABS7UK20</accession>
<dbReference type="InterPro" id="IPR028082">
    <property type="entry name" value="Peripla_BP_I"/>
</dbReference>
<dbReference type="EMBL" id="JAIQZJ010000020">
    <property type="protein sequence ID" value="MBZ5740937.1"/>
    <property type="molecule type" value="Genomic_DNA"/>
</dbReference>
<dbReference type="RefSeq" id="WP_224125238.1">
    <property type="nucleotide sequence ID" value="NZ_JAIQZJ010000020.1"/>
</dbReference>
<organism evidence="3 4">
    <name type="scientific">Nocardioides mangrovi</name>
    <dbReference type="NCBI Taxonomy" id="2874580"/>
    <lineage>
        <taxon>Bacteria</taxon>
        <taxon>Bacillati</taxon>
        <taxon>Actinomycetota</taxon>
        <taxon>Actinomycetes</taxon>
        <taxon>Propionibacteriales</taxon>
        <taxon>Nocardioidaceae</taxon>
        <taxon>Nocardioides</taxon>
    </lineage>
</organism>
<comment type="caution">
    <text evidence="3">The sequence shown here is derived from an EMBL/GenBank/DDBJ whole genome shotgun (WGS) entry which is preliminary data.</text>
</comment>
<reference evidence="3 4" key="1">
    <citation type="submission" date="2021-09" db="EMBL/GenBank/DDBJ databases">
        <title>Whole genome sequence of Nocardioides sp. GBK3QG-3.</title>
        <authorList>
            <person name="Tuo L."/>
        </authorList>
    </citation>
    <scope>NUCLEOTIDE SEQUENCE [LARGE SCALE GENOMIC DNA]</scope>
    <source>
        <strain evidence="3 4">GBK3QG-3</strain>
    </source>
</reference>
<feature type="signal peptide" evidence="1">
    <location>
        <begin position="1"/>
        <end position="24"/>
    </location>
</feature>
<evidence type="ECO:0000259" key="2">
    <source>
        <dbReference type="Pfam" id="PF13407"/>
    </source>
</evidence>
<feature type="domain" description="Periplasmic binding protein" evidence="2">
    <location>
        <begin position="90"/>
        <end position="344"/>
    </location>
</feature>
<feature type="chain" id="PRO_5046190155" evidence="1">
    <location>
        <begin position="25"/>
        <end position="386"/>
    </location>
</feature>
<evidence type="ECO:0000256" key="1">
    <source>
        <dbReference type="SAM" id="SignalP"/>
    </source>
</evidence>
<dbReference type="SUPFAM" id="SSF53822">
    <property type="entry name" value="Periplasmic binding protein-like I"/>
    <property type="match status" value="1"/>
</dbReference>
<dbReference type="PROSITE" id="PS51257">
    <property type="entry name" value="PROKAR_LIPOPROTEIN"/>
    <property type="match status" value="1"/>
</dbReference>
<gene>
    <name evidence="3" type="ORF">K8U61_22410</name>
</gene>
<keyword evidence="1" id="KW-0732">Signal</keyword>
<dbReference type="Gene3D" id="3.40.50.2300">
    <property type="match status" value="2"/>
</dbReference>
<dbReference type="InterPro" id="IPR025997">
    <property type="entry name" value="SBP_2_dom"/>
</dbReference>
<evidence type="ECO:0000313" key="4">
    <source>
        <dbReference type="Proteomes" id="UP000780875"/>
    </source>
</evidence>
<name>A0ABS7UK20_9ACTN</name>
<dbReference type="Pfam" id="PF13407">
    <property type="entry name" value="Peripla_BP_4"/>
    <property type="match status" value="1"/>
</dbReference>